<comment type="caution">
    <text evidence="5">The sequence shown here is derived from an EMBL/GenBank/DDBJ whole genome shotgun (WGS) entry which is preliminary data.</text>
</comment>
<dbReference type="InterPro" id="IPR005123">
    <property type="entry name" value="Oxoglu/Fe-dep_dioxygenase_dom"/>
</dbReference>
<keyword evidence="2" id="KW-0408">Iron</keyword>
<feature type="domain" description="Fe2OG dioxygenase" evidence="4">
    <location>
        <begin position="206"/>
        <end position="318"/>
    </location>
</feature>
<dbReference type="AlphaFoldDB" id="A0A0F0I4F8"/>
<accession>A0A0F0I4F8</accession>
<keyword evidence="2" id="KW-0560">Oxidoreductase</keyword>
<reference evidence="5 6" key="1">
    <citation type="submission" date="2015-02" db="EMBL/GenBank/DDBJ databases">
        <title>Draft genome sequence of Aspergillus parasiticus SU-1.</title>
        <authorList>
            <person name="Yu J."/>
            <person name="Fedorova N."/>
            <person name="Yin Y."/>
            <person name="Losada L."/>
            <person name="Zafar N."/>
            <person name="Taujale R."/>
            <person name="Ehrlich K.C."/>
            <person name="Bhatnagar D."/>
            <person name="Cleveland T.E."/>
            <person name="Bennett J.W."/>
            <person name="Nierman W.C."/>
        </authorList>
    </citation>
    <scope>NUCLEOTIDE SEQUENCE [LARGE SCALE GENOMIC DNA]</scope>
    <source>
        <strain evidence="6">ATCC 56775 / NRRL 5862 / SRRC 143 / SU-1</strain>
    </source>
</reference>
<evidence type="ECO:0000256" key="3">
    <source>
        <dbReference type="SAM" id="MobiDB-lite"/>
    </source>
</evidence>
<gene>
    <name evidence="5" type="ORF">P875_00042838</name>
</gene>
<dbReference type="PROSITE" id="PS51471">
    <property type="entry name" value="FE2OG_OXY"/>
    <property type="match status" value="1"/>
</dbReference>
<dbReference type="InterPro" id="IPR044861">
    <property type="entry name" value="IPNS-like_FE2OG_OXY"/>
</dbReference>
<dbReference type="EMBL" id="JZEE01000701">
    <property type="protein sequence ID" value="KJK60863.1"/>
    <property type="molecule type" value="Genomic_DNA"/>
</dbReference>
<sequence>MPTSKLFEQCPPFPSELPVVALKKISLSALERNCPAEAQRLLSACQERGFFLLDLEGSDQGPVMLQYAEEMFDLTADLSEMDHITLNQYHHKPPDFTRYAAFLLLPFINYIRLTSKYIRYKSIGTTKTEPGKFDHIHVYSVTQDDLLGNASTEPQLPHPEPIIHKKAQTVDFISRSHAVLHRVLASLDIVLGITPGTLAAMCPPTEPSGTLVRLIWTPPSARQPDYSQISFGGHTDMGIMTLLFNVAGGLQVLPPGAANVHENWQFIRPEPGCAVVNVADTLEQWTGGLLRSSLHRVVTAPGAQAMVPRRSVAYLLRPRQDASLARFVGGIVPPLEPGEENETRSVDEWNERRSRQIMKGQLKDKQKSEGARLCTDPAH</sequence>
<dbReference type="Proteomes" id="UP000033540">
    <property type="component" value="Unassembled WGS sequence"/>
</dbReference>
<organism evidence="5 6">
    <name type="scientific">Aspergillus parasiticus (strain ATCC 56775 / NRRL 5862 / SRRC 143 / SU-1)</name>
    <dbReference type="NCBI Taxonomy" id="1403190"/>
    <lineage>
        <taxon>Eukaryota</taxon>
        <taxon>Fungi</taxon>
        <taxon>Dikarya</taxon>
        <taxon>Ascomycota</taxon>
        <taxon>Pezizomycotina</taxon>
        <taxon>Eurotiomycetes</taxon>
        <taxon>Eurotiomycetidae</taxon>
        <taxon>Eurotiales</taxon>
        <taxon>Aspergillaceae</taxon>
        <taxon>Aspergillus</taxon>
        <taxon>Aspergillus subgen. Circumdati</taxon>
    </lineage>
</organism>
<dbReference type="InterPro" id="IPR050231">
    <property type="entry name" value="Iron_ascorbate_oxido_reductase"/>
</dbReference>
<evidence type="ECO:0000256" key="2">
    <source>
        <dbReference type="RuleBase" id="RU003682"/>
    </source>
</evidence>
<dbReference type="GO" id="GO:0016491">
    <property type="term" value="F:oxidoreductase activity"/>
    <property type="evidence" value="ECO:0007669"/>
    <property type="project" value="UniProtKB-KW"/>
</dbReference>
<dbReference type="STRING" id="1403190.A0A0F0I4F8"/>
<name>A0A0F0I4F8_ASPPU</name>
<dbReference type="SUPFAM" id="SSF51197">
    <property type="entry name" value="Clavaminate synthase-like"/>
    <property type="match status" value="1"/>
</dbReference>
<feature type="compositionally biased region" description="Basic and acidic residues" evidence="3">
    <location>
        <begin position="361"/>
        <end position="370"/>
    </location>
</feature>
<evidence type="ECO:0000313" key="6">
    <source>
        <dbReference type="Proteomes" id="UP000033540"/>
    </source>
</evidence>
<dbReference type="GO" id="GO:0046872">
    <property type="term" value="F:metal ion binding"/>
    <property type="evidence" value="ECO:0007669"/>
    <property type="project" value="UniProtKB-KW"/>
</dbReference>
<dbReference type="OrthoDB" id="288590at2759"/>
<comment type="similarity">
    <text evidence="1 2">Belongs to the iron/ascorbate-dependent oxidoreductase family.</text>
</comment>
<evidence type="ECO:0000313" key="5">
    <source>
        <dbReference type="EMBL" id="KJK60863.1"/>
    </source>
</evidence>
<proteinExistence type="inferred from homology"/>
<dbReference type="InterPro" id="IPR027443">
    <property type="entry name" value="IPNS-like_sf"/>
</dbReference>
<dbReference type="Gene3D" id="2.60.120.330">
    <property type="entry name" value="B-lactam Antibiotic, Isopenicillin N Synthase, Chain"/>
    <property type="match status" value="1"/>
</dbReference>
<protein>
    <submittedName>
        <fullName evidence="5">PcbC</fullName>
    </submittedName>
</protein>
<dbReference type="PANTHER" id="PTHR47990">
    <property type="entry name" value="2-OXOGLUTARATE (2OG) AND FE(II)-DEPENDENT OXYGENASE SUPERFAMILY PROTEIN-RELATED"/>
    <property type="match status" value="1"/>
</dbReference>
<feature type="compositionally biased region" description="Basic and acidic residues" evidence="3">
    <location>
        <begin position="341"/>
        <end position="354"/>
    </location>
</feature>
<dbReference type="Pfam" id="PF03171">
    <property type="entry name" value="2OG-FeII_Oxy"/>
    <property type="match status" value="1"/>
</dbReference>
<evidence type="ECO:0000256" key="1">
    <source>
        <dbReference type="ARBA" id="ARBA00008056"/>
    </source>
</evidence>
<feature type="region of interest" description="Disordered" evidence="3">
    <location>
        <begin position="333"/>
        <end position="379"/>
    </location>
</feature>
<evidence type="ECO:0000259" key="4">
    <source>
        <dbReference type="PROSITE" id="PS51471"/>
    </source>
</evidence>
<keyword evidence="2" id="KW-0479">Metal-binding</keyword>